<dbReference type="EMBL" id="PJQY01000576">
    <property type="protein sequence ID" value="PQQ09792.1"/>
    <property type="molecule type" value="Genomic_DNA"/>
</dbReference>
<keyword evidence="2" id="KW-1185">Reference proteome</keyword>
<accession>A0A314YNX0</accession>
<organism evidence="1 2">
    <name type="scientific">Prunus yedoensis var. nudiflora</name>
    <dbReference type="NCBI Taxonomy" id="2094558"/>
    <lineage>
        <taxon>Eukaryota</taxon>
        <taxon>Viridiplantae</taxon>
        <taxon>Streptophyta</taxon>
        <taxon>Embryophyta</taxon>
        <taxon>Tracheophyta</taxon>
        <taxon>Spermatophyta</taxon>
        <taxon>Magnoliopsida</taxon>
        <taxon>eudicotyledons</taxon>
        <taxon>Gunneridae</taxon>
        <taxon>Pentapetalae</taxon>
        <taxon>rosids</taxon>
        <taxon>fabids</taxon>
        <taxon>Rosales</taxon>
        <taxon>Rosaceae</taxon>
        <taxon>Amygdaloideae</taxon>
        <taxon>Amygdaleae</taxon>
        <taxon>Prunus</taxon>
    </lineage>
</organism>
<keyword evidence="1" id="KW-0804">Transcription</keyword>
<dbReference type="InterPro" id="IPR012340">
    <property type="entry name" value="NA-bd_OB-fold"/>
</dbReference>
<dbReference type="Proteomes" id="UP000250321">
    <property type="component" value="Unassembled WGS sequence"/>
</dbReference>
<dbReference type="InterPro" id="IPR005570">
    <property type="entry name" value="RPABC3"/>
</dbReference>
<proteinExistence type="predicted"/>
<dbReference type="AlphaFoldDB" id="A0A314YNX0"/>
<keyword evidence="1" id="KW-0240">DNA-directed RNA polymerase</keyword>
<dbReference type="STRING" id="2094558.A0A314YNX0"/>
<dbReference type="PIRSF" id="PIRSF000779">
    <property type="entry name" value="RNA_pol_Rpb8"/>
    <property type="match status" value="1"/>
</dbReference>
<dbReference type="GO" id="GO:0003899">
    <property type="term" value="F:DNA-directed RNA polymerase activity"/>
    <property type="evidence" value="ECO:0007669"/>
    <property type="project" value="InterPro"/>
</dbReference>
<evidence type="ECO:0000313" key="1">
    <source>
        <dbReference type="EMBL" id="PQQ09792.1"/>
    </source>
</evidence>
<dbReference type="SMART" id="SM00658">
    <property type="entry name" value="RPOL8c"/>
    <property type="match status" value="1"/>
</dbReference>
<evidence type="ECO:0000313" key="2">
    <source>
        <dbReference type="Proteomes" id="UP000250321"/>
    </source>
</evidence>
<dbReference type="GO" id="GO:0005666">
    <property type="term" value="C:RNA polymerase III complex"/>
    <property type="evidence" value="ECO:0007669"/>
    <property type="project" value="TreeGrafter"/>
</dbReference>
<dbReference type="GO" id="GO:0006351">
    <property type="term" value="P:DNA-templated transcription"/>
    <property type="evidence" value="ECO:0007669"/>
    <property type="project" value="InterPro"/>
</dbReference>
<comment type="caution">
    <text evidence="1">The sequence shown here is derived from an EMBL/GenBank/DDBJ whole genome shotgun (WGS) entry which is preliminary data.</text>
</comment>
<sequence>MTEFFLCLTKEEPSCPKPTPRYSFAVEDKLSVRMVDFLFDDIFTIEKVDPDGQKFDKVSRIVAQSEKRGVSLILDVNTEIYPMHEKDKFLMVLSPTLNWSGAPVAGKQGQVEQKSLADKFDYIMHGLLYKMSTAKGKSEYSEEGVKVEVYASFGGLQMMLKGDPTSCTKFKIDQNMFLLIRKLI</sequence>
<name>A0A314YNX0_PRUYE</name>
<reference evidence="1 2" key="1">
    <citation type="submission" date="2018-02" db="EMBL/GenBank/DDBJ databases">
        <title>Draft genome of wild Prunus yedoensis var. nudiflora.</title>
        <authorList>
            <person name="Baek S."/>
            <person name="Kim J.-H."/>
            <person name="Choi K."/>
            <person name="Kim G.-B."/>
            <person name="Cho A."/>
            <person name="Jang H."/>
            <person name="Shin C.-H."/>
            <person name="Yu H.-J."/>
            <person name="Mun J.-H."/>
        </authorList>
    </citation>
    <scope>NUCLEOTIDE SEQUENCE [LARGE SCALE GENOMIC DNA]</scope>
    <source>
        <strain evidence="2">cv. Jeju island</strain>
        <tissue evidence="1">Leaf</tissue>
    </source>
</reference>
<dbReference type="GO" id="GO:0005665">
    <property type="term" value="C:RNA polymerase II, core complex"/>
    <property type="evidence" value="ECO:0007669"/>
    <property type="project" value="TreeGrafter"/>
</dbReference>
<dbReference type="GO" id="GO:0005736">
    <property type="term" value="C:RNA polymerase I complex"/>
    <property type="evidence" value="ECO:0007669"/>
    <property type="project" value="TreeGrafter"/>
</dbReference>
<gene>
    <name evidence="1" type="ORF">Pyn_41287</name>
</gene>
<dbReference type="Gene3D" id="2.40.50.140">
    <property type="entry name" value="Nucleic acid-binding proteins"/>
    <property type="match status" value="1"/>
</dbReference>
<dbReference type="OrthoDB" id="20018at2759"/>
<dbReference type="PANTHER" id="PTHR10917">
    <property type="entry name" value="DNA-DIRECTED RNA POLYMERASES I, II, AND III SUBUNIT RPABC3"/>
    <property type="match status" value="1"/>
</dbReference>
<dbReference type="PANTHER" id="PTHR10917:SF1">
    <property type="entry name" value="DNA-DIRECTED RNA POLYMERASE I, II"/>
    <property type="match status" value="1"/>
</dbReference>
<dbReference type="SUPFAM" id="SSF50249">
    <property type="entry name" value="Nucleic acid-binding proteins"/>
    <property type="match status" value="1"/>
</dbReference>
<dbReference type="Pfam" id="PF03870">
    <property type="entry name" value="RNA_pol_Rpb8"/>
    <property type="match status" value="1"/>
</dbReference>
<protein>
    <submittedName>
        <fullName evidence="1">DNA-directed RNA polymerases II and V subunit 8A</fullName>
    </submittedName>
</protein>